<dbReference type="InterPro" id="IPR014395">
    <property type="entry name" value="Pen/GL7ACA/AHL_acylase"/>
</dbReference>
<dbReference type="SUPFAM" id="SSF56235">
    <property type="entry name" value="N-terminal nucleophile aminohydrolases (Ntn hydrolases)"/>
    <property type="match status" value="1"/>
</dbReference>
<comment type="caution">
    <text evidence="8">The sequence shown here is derived from an EMBL/GenBank/DDBJ whole genome shotgun (WGS) entry which is preliminary data.</text>
</comment>
<dbReference type="GO" id="GO:0016811">
    <property type="term" value="F:hydrolase activity, acting on carbon-nitrogen (but not peptide) bonds, in linear amides"/>
    <property type="evidence" value="ECO:0007669"/>
    <property type="project" value="InterPro"/>
</dbReference>
<dbReference type="CDD" id="cd03747">
    <property type="entry name" value="Ntn_PGA_like"/>
    <property type="match status" value="1"/>
</dbReference>
<dbReference type="EMBL" id="VNHY01000001">
    <property type="protein sequence ID" value="TYP94902.1"/>
    <property type="molecule type" value="Genomic_DNA"/>
</dbReference>
<proteinExistence type="inferred from homology"/>
<dbReference type="InterPro" id="IPR043147">
    <property type="entry name" value="Penicillin_amidase_A-knob"/>
</dbReference>
<accession>A0A5D3YMB5</accession>
<dbReference type="InterPro" id="IPR023343">
    <property type="entry name" value="Penicillin_amidase_dom1"/>
</dbReference>
<dbReference type="Gene3D" id="2.30.120.10">
    <property type="match status" value="1"/>
</dbReference>
<dbReference type="AlphaFoldDB" id="A0A5D3YMB5"/>
<keyword evidence="2" id="KW-0732">Signal</keyword>
<reference evidence="8 9" key="1">
    <citation type="submission" date="2019-07" db="EMBL/GenBank/DDBJ databases">
        <title>Genomic Encyclopedia of Archaeal and Bacterial Type Strains, Phase II (KMG-II): from individual species to whole genera.</title>
        <authorList>
            <person name="Goeker M."/>
        </authorList>
    </citation>
    <scope>NUCLEOTIDE SEQUENCE [LARGE SCALE GENOMIC DNA]</scope>
    <source>
        <strain evidence="8 9">DSM 21935</strain>
    </source>
</reference>
<dbReference type="InterPro" id="IPR002692">
    <property type="entry name" value="S45"/>
</dbReference>
<keyword evidence="6" id="KW-0106">Calcium</keyword>
<feature type="binding site" evidence="6">
    <location>
        <position position="324"/>
    </location>
    <ligand>
        <name>Ca(2+)</name>
        <dbReference type="ChEBI" id="CHEBI:29108"/>
    </ligand>
</feature>
<dbReference type="PIRSF" id="PIRSF001227">
    <property type="entry name" value="Pen_acylase"/>
    <property type="match status" value="1"/>
</dbReference>
<comment type="similarity">
    <text evidence="1">Belongs to the peptidase S45 family.</text>
</comment>
<dbReference type="RefSeq" id="WP_148897593.1">
    <property type="nucleotide sequence ID" value="NZ_VNHY01000001.1"/>
</dbReference>
<feature type="binding site" evidence="6">
    <location>
        <position position="188"/>
    </location>
    <ligand>
        <name>Ca(2+)</name>
        <dbReference type="ChEBI" id="CHEBI:29108"/>
    </ligand>
</feature>
<dbReference type="Gene3D" id="1.10.1400.10">
    <property type="match status" value="1"/>
</dbReference>
<dbReference type="PANTHER" id="PTHR34218:SF3">
    <property type="entry name" value="ACYL-HOMOSERINE LACTONE ACYLASE PVDQ"/>
    <property type="match status" value="1"/>
</dbReference>
<evidence type="ECO:0000313" key="9">
    <source>
        <dbReference type="Proteomes" id="UP000324595"/>
    </source>
</evidence>
<dbReference type="InterPro" id="IPR029055">
    <property type="entry name" value="Ntn_hydrolases_N"/>
</dbReference>
<evidence type="ECO:0000256" key="2">
    <source>
        <dbReference type="ARBA" id="ARBA00022729"/>
    </source>
</evidence>
<keyword evidence="4" id="KW-0865">Zymogen</keyword>
<comment type="cofactor">
    <cofactor evidence="6">
        <name>Ca(2+)</name>
        <dbReference type="ChEBI" id="CHEBI:29108"/>
    </cofactor>
    <text evidence="6">Binds 1 Ca(2+) ion per dimer.</text>
</comment>
<feature type="active site" description="Nucleophile" evidence="5">
    <location>
        <position position="252"/>
    </location>
</feature>
<evidence type="ECO:0000256" key="6">
    <source>
        <dbReference type="PIRSR" id="PIRSR001227-2"/>
    </source>
</evidence>
<evidence type="ECO:0000256" key="4">
    <source>
        <dbReference type="ARBA" id="ARBA00023145"/>
    </source>
</evidence>
<dbReference type="PANTHER" id="PTHR34218">
    <property type="entry name" value="PEPTIDASE S45 PENICILLIN AMIDASE"/>
    <property type="match status" value="1"/>
</dbReference>
<dbReference type="Gene3D" id="3.60.20.10">
    <property type="entry name" value="Glutamine Phosphoribosylpyrophosphate, subunit 1, domain 1"/>
    <property type="match status" value="1"/>
</dbReference>
<dbReference type="GO" id="GO:0017000">
    <property type="term" value="P:antibiotic biosynthetic process"/>
    <property type="evidence" value="ECO:0007669"/>
    <property type="project" value="InterPro"/>
</dbReference>
<feature type="binding site" evidence="6">
    <location>
        <position position="327"/>
    </location>
    <ligand>
        <name>Ca(2+)</name>
        <dbReference type="ChEBI" id="CHEBI:29108"/>
    </ligand>
</feature>
<gene>
    <name evidence="8" type="ORF">LX73_0195</name>
</gene>
<name>A0A5D3YMB5_9BACT</name>
<keyword evidence="9" id="KW-1185">Reference proteome</keyword>
<evidence type="ECO:0000256" key="3">
    <source>
        <dbReference type="ARBA" id="ARBA00022801"/>
    </source>
</evidence>
<dbReference type="Gene3D" id="1.10.439.10">
    <property type="entry name" value="Penicillin Amidohydrolase, domain 1"/>
    <property type="match status" value="1"/>
</dbReference>
<keyword evidence="3" id="KW-0378">Hydrolase</keyword>
<dbReference type="OrthoDB" id="9759796at2"/>
<evidence type="ECO:0000313" key="8">
    <source>
        <dbReference type="EMBL" id="TYP94902.1"/>
    </source>
</evidence>
<dbReference type="Pfam" id="PF01804">
    <property type="entry name" value="Penicil_amidase"/>
    <property type="match status" value="1"/>
</dbReference>
<feature type="transmembrane region" description="Helical" evidence="7">
    <location>
        <begin position="7"/>
        <end position="27"/>
    </location>
</feature>
<evidence type="ECO:0000256" key="5">
    <source>
        <dbReference type="PIRSR" id="PIRSR001227-1"/>
    </source>
</evidence>
<organism evidence="8 9">
    <name type="scientific">Fodinibius salinus</name>
    <dbReference type="NCBI Taxonomy" id="860790"/>
    <lineage>
        <taxon>Bacteria</taxon>
        <taxon>Pseudomonadati</taxon>
        <taxon>Balneolota</taxon>
        <taxon>Balneolia</taxon>
        <taxon>Balneolales</taxon>
        <taxon>Balneolaceae</taxon>
        <taxon>Fodinibius</taxon>
    </lineage>
</organism>
<keyword evidence="7" id="KW-0812">Transmembrane</keyword>
<dbReference type="GO" id="GO:0046872">
    <property type="term" value="F:metal ion binding"/>
    <property type="evidence" value="ECO:0007669"/>
    <property type="project" value="UniProtKB-KW"/>
</dbReference>
<evidence type="ECO:0000256" key="1">
    <source>
        <dbReference type="ARBA" id="ARBA00006586"/>
    </source>
</evidence>
<protein>
    <submittedName>
        <fullName evidence="8">Penicillin amidase</fullName>
    </submittedName>
</protein>
<keyword evidence="7" id="KW-1133">Transmembrane helix</keyword>
<sequence length="814" mass="92885">MKSISRGLLFIGILVLGIAILGIYWTFYRPLPDYNATTTQPQLQQKVNIHWDSRGVPHIYAESKHDLYYSLGYVHAQDRLWQMTLSQMAIEGRFAEFLGKKMVPYDKLQRTIGFWRTAKKIEKTLSDSTRRQLQAYTDGVNSYIQKNPKSLPIQFSLTGMEPIQWTITHSIALTRLMAWDLNLAWKSELTYAYLSEQLSRNKFSDLLPDTNFVAGHSVPSHSDRWAQSLMPIIQKDEQLNKMLGKQGSHLGSNAWAVSGQKSADSAPLLAGDPHLGINIPGKWYEAHLNLNGRNLSGATLAGAPIVVLGQNEQLGWSLTNVMLDDTDFYQEAVDPQNKNRYAVDSLDGNAIYEKFEYQQEVLKIKNADDTVFTRKVTNHGPVISDIFTEQNYIDNRVITMRWTGHEVSHEIEALLGMNWATSFSEFRQEASKFKAPAQNVVYADTAGNIARLTLGKVPKRSGNPILLRDGWDSSQNWQETVPFDELPSTVNPDRGWVANANNPVGGQNYEHYLSIYWEPDARYERIKQYLKRDIPFSPTTFQEMQNDSYSLYARDLTKLILPVLKKSKADSFDTVISYLENWDYSYDPSETAASIMDVFMLKLSKNIFEDDLGPAVYNNFVQFSALPERTLMRALRNQNSFIENKQTENKIEDHADLIIQSMQETTTFLTQRLGSEPFEWRWGQLHTISLKPPLLGRAAEKEDASETLQLVVNNLLSKGPYPTEGHGLSINNGEYNWNDPYQMILGPSIRRVVDFSDLSRTRSIMPTGQSGNPLSQFYGDQTESWLNGQYKFVYQDSSFFNEIPYQTTTLLPEE</sequence>
<dbReference type="Proteomes" id="UP000324595">
    <property type="component" value="Unassembled WGS sequence"/>
</dbReference>
<evidence type="ECO:0000256" key="7">
    <source>
        <dbReference type="SAM" id="Phobius"/>
    </source>
</evidence>
<dbReference type="InterPro" id="IPR043146">
    <property type="entry name" value="Penicillin_amidase_N_B-knob"/>
</dbReference>
<keyword evidence="6" id="KW-0479">Metal-binding</keyword>
<keyword evidence="7" id="KW-0472">Membrane</keyword>